<evidence type="ECO:0000313" key="3">
    <source>
        <dbReference type="Proteomes" id="UP000053660"/>
    </source>
</evidence>
<reference evidence="2 3" key="1">
    <citation type="submission" date="2014-03" db="EMBL/GenBank/DDBJ databases">
        <title>Draft genome of the hookworm Oesophagostomum dentatum.</title>
        <authorList>
            <person name="Mitreva M."/>
        </authorList>
    </citation>
    <scope>NUCLEOTIDE SEQUENCE [LARGE SCALE GENOMIC DNA]</scope>
    <source>
        <strain evidence="2 3">OD-Hann</strain>
    </source>
</reference>
<protein>
    <submittedName>
        <fullName evidence="2">Uncharacterized protein</fullName>
    </submittedName>
</protein>
<dbReference type="EMBL" id="KN552855">
    <property type="protein sequence ID" value="KHJ90606.1"/>
    <property type="molecule type" value="Genomic_DNA"/>
</dbReference>
<feature type="region of interest" description="Disordered" evidence="1">
    <location>
        <begin position="83"/>
        <end position="133"/>
    </location>
</feature>
<dbReference type="AlphaFoldDB" id="A0A0B1T398"/>
<name>A0A0B1T398_OESDE</name>
<organism evidence="2 3">
    <name type="scientific">Oesophagostomum dentatum</name>
    <name type="common">Nodular worm</name>
    <dbReference type="NCBI Taxonomy" id="61180"/>
    <lineage>
        <taxon>Eukaryota</taxon>
        <taxon>Metazoa</taxon>
        <taxon>Ecdysozoa</taxon>
        <taxon>Nematoda</taxon>
        <taxon>Chromadorea</taxon>
        <taxon>Rhabditida</taxon>
        <taxon>Rhabditina</taxon>
        <taxon>Rhabditomorpha</taxon>
        <taxon>Strongyloidea</taxon>
        <taxon>Strongylidae</taxon>
        <taxon>Oesophagostomum</taxon>
    </lineage>
</organism>
<evidence type="ECO:0000313" key="2">
    <source>
        <dbReference type="EMBL" id="KHJ90606.1"/>
    </source>
</evidence>
<gene>
    <name evidence="2" type="ORF">OESDEN_09549</name>
</gene>
<dbReference type="Proteomes" id="UP000053660">
    <property type="component" value="Unassembled WGS sequence"/>
</dbReference>
<evidence type="ECO:0000256" key="1">
    <source>
        <dbReference type="SAM" id="MobiDB-lite"/>
    </source>
</evidence>
<accession>A0A0B1T398</accession>
<proteinExistence type="predicted"/>
<sequence>MAQLSKIEESSQATTTVQIIRGKFPERNRMKLAKRQHQHGSYWEVPHLLNTLDSIIEELEAVSNFEQPQLGHVETTLIAHTQRCSPNPYSKRSYVAPAQHPPSPKNRDNRMISSNVVLDPFNPQEWNDSSEDELSTQFSSTLVCSSIPVEYDSNPPPSNDN</sequence>
<keyword evidence="3" id="KW-1185">Reference proteome</keyword>